<sequence>MGFFNLFSNWSSPTNNDNSTNIHSPDQYEAGRQSWTFIQDDGIEIATQKTTPSPTMEAAFKDLIYADKPVSPEAIEQDLQRDSKLSWRGSMRLRAIKTLLRPRRHRHSGSEALSESDRFDSTIEQPVQRNSLGVFTHFPDAIGNQHVDSDKTPTQGFDSQLAIPEQRKVSDKTVETMASFESEKTTSTVCHHPSKCPAVQAILENRGYVYENPFGDFRQSSGSSNLSTDANTYSARPSISEYGDDNLWADHGLRCSKRRAGNLPRRSSIFRDISNISNESTWSAHIDQQKTVEAFNDMAGQLCLRPVTFGEEANAGKAKKPDFNATDKLHKRDKILGRIRSMRSNIQMRSQSVPPEAEQRRVRRMKTFANLSSRPDPFTALKGKSLETLARLGGYSYLKPQADFAPAVLKLPVCLAATATYLQRYGHEVENLFFDPGDLKTASHIYEHFANQVLSAEREEDKIQTTMRSNQMPADIIEPLQRDTTPKQPPPYVLSVAWVFKALLAGIPDGILGSKELYQVLVDISYGRQPYIFSKRKSQNQSKAPPEAEVDRQSKSETGSQSKQQLVSPSEPQVKAQKRPDDCLEGLTPWEHTQTKAIALAILSLTSKLHLELICAVFGLCEVLLHEVQRHIEDQWVRNIPRKERLRPSWAAGLLDVDRLSRTLGPLLTNRISDGDEGLCSQYRMVPSALQEERVVRMLLEHWRGVSRQLRWWEHCGCPPERVILPPEEEEQSMNQDEQQEMQIEIEGVEEERRPEKGTPGL</sequence>
<name>A0A1E3BAX8_ASPCR</name>
<feature type="region of interest" description="Disordered" evidence="1">
    <location>
        <begin position="102"/>
        <end position="121"/>
    </location>
</feature>
<evidence type="ECO:0000256" key="1">
    <source>
        <dbReference type="SAM" id="MobiDB-lite"/>
    </source>
</evidence>
<evidence type="ECO:0008006" key="4">
    <source>
        <dbReference type="Google" id="ProtNLM"/>
    </source>
</evidence>
<keyword evidence="3" id="KW-1185">Reference proteome</keyword>
<dbReference type="OrthoDB" id="9994905at2759"/>
<organism evidence="2 3">
    <name type="scientific">Aspergillus cristatus</name>
    <name type="common">Chinese Fuzhuan brick tea-fermentation fungus</name>
    <name type="synonym">Eurotium cristatum</name>
    <dbReference type="NCBI Taxonomy" id="573508"/>
    <lineage>
        <taxon>Eukaryota</taxon>
        <taxon>Fungi</taxon>
        <taxon>Dikarya</taxon>
        <taxon>Ascomycota</taxon>
        <taxon>Pezizomycotina</taxon>
        <taxon>Eurotiomycetes</taxon>
        <taxon>Eurotiomycetidae</taxon>
        <taxon>Eurotiales</taxon>
        <taxon>Aspergillaceae</taxon>
        <taxon>Aspergillus</taxon>
        <taxon>Aspergillus subgen. Aspergillus</taxon>
    </lineage>
</organism>
<dbReference type="AlphaFoldDB" id="A0A1E3BAX8"/>
<reference evidence="2 3" key="1">
    <citation type="journal article" date="2016" name="BMC Genomics">
        <title>Comparative genomic and transcriptomic analyses of the Fuzhuan brick tea-fermentation fungus Aspergillus cristatus.</title>
        <authorList>
            <person name="Ge Y."/>
            <person name="Wang Y."/>
            <person name="Liu Y."/>
            <person name="Tan Y."/>
            <person name="Ren X."/>
            <person name="Zhang X."/>
            <person name="Hyde K.D."/>
            <person name="Liu Y."/>
            <person name="Liu Z."/>
        </authorList>
    </citation>
    <scope>NUCLEOTIDE SEQUENCE [LARGE SCALE GENOMIC DNA]</scope>
    <source>
        <strain evidence="2 3">GZAAS20.1005</strain>
    </source>
</reference>
<dbReference type="EMBL" id="JXNT01000007">
    <property type="protein sequence ID" value="ODM18089.1"/>
    <property type="molecule type" value="Genomic_DNA"/>
</dbReference>
<protein>
    <recommendedName>
        <fullName evidence="4">Rho-GAP domain-containing protein</fullName>
    </recommendedName>
</protein>
<gene>
    <name evidence="2" type="ORF">SI65_06877</name>
</gene>
<accession>A0A1E3BAX8</accession>
<dbReference type="SUPFAM" id="SSF48350">
    <property type="entry name" value="GTPase activation domain, GAP"/>
    <property type="match status" value="1"/>
</dbReference>
<feature type="compositionally biased region" description="Polar residues" evidence="1">
    <location>
        <begin position="556"/>
        <end position="571"/>
    </location>
</feature>
<comment type="caution">
    <text evidence="2">The sequence shown here is derived from an EMBL/GenBank/DDBJ whole genome shotgun (WGS) entry which is preliminary data.</text>
</comment>
<dbReference type="Proteomes" id="UP000094569">
    <property type="component" value="Unassembled WGS sequence"/>
</dbReference>
<dbReference type="STRING" id="573508.A0A1E3BAX8"/>
<proteinExistence type="predicted"/>
<dbReference type="InterPro" id="IPR008936">
    <property type="entry name" value="Rho_GTPase_activation_prot"/>
</dbReference>
<evidence type="ECO:0000313" key="3">
    <source>
        <dbReference type="Proteomes" id="UP000094569"/>
    </source>
</evidence>
<dbReference type="Gene3D" id="1.10.555.10">
    <property type="entry name" value="Rho GTPase activation protein"/>
    <property type="match status" value="1"/>
</dbReference>
<evidence type="ECO:0000313" key="2">
    <source>
        <dbReference type="EMBL" id="ODM18089.1"/>
    </source>
</evidence>
<feature type="region of interest" description="Disordered" evidence="1">
    <location>
        <begin position="535"/>
        <end position="580"/>
    </location>
</feature>
<dbReference type="VEuPathDB" id="FungiDB:SI65_06877"/>